<dbReference type="InterPro" id="IPR000873">
    <property type="entry name" value="AMP-dep_synth/lig_dom"/>
</dbReference>
<comment type="similarity">
    <text evidence="1">Belongs to the ATP-dependent AMP-binding enzyme family.</text>
</comment>
<proteinExistence type="inferred from homology"/>
<evidence type="ECO:0000256" key="1">
    <source>
        <dbReference type="ARBA" id="ARBA00006432"/>
    </source>
</evidence>
<feature type="domain" description="Acetyl-coenzyme A synthetase N-terminal" evidence="3">
    <location>
        <begin position="45"/>
        <end position="102"/>
    </location>
</feature>
<keyword evidence="4" id="KW-1185">Reference proteome</keyword>
<dbReference type="GeneID" id="106807132"/>
<dbReference type="PROSITE" id="PS00455">
    <property type="entry name" value="AMP_BINDING"/>
    <property type="match status" value="1"/>
</dbReference>
<dbReference type="Pfam" id="PF00501">
    <property type="entry name" value="AMP-binding"/>
    <property type="match status" value="1"/>
</dbReference>
<evidence type="ECO:0000313" key="4">
    <source>
        <dbReference type="Proteomes" id="UP000695022"/>
    </source>
</evidence>
<dbReference type="PANTHER" id="PTHR42921">
    <property type="entry name" value="ACETOACETYL-COA SYNTHETASE"/>
    <property type="match status" value="1"/>
</dbReference>
<protein>
    <submittedName>
        <fullName evidence="5">Acetoacetyl-CoA synthetase-like</fullName>
    </submittedName>
</protein>
<evidence type="ECO:0000313" key="5">
    <source>
        <dbReference type="RefSeq" id="XP_014664881.1"/>
    </source>
</evidence>
<gene>
    <name evidence="5" type="primary">LOC106807132</name>
</gene>
<dbReference type="InterPro" id="IPR042099">
    <property type="entry name" value="ANL_N_sf"/>
</dbReference>
<dbReference type="InterPro" id="IPR032387">
    <property type="entry name" value="ACAS_N"/>
</dbReference>
<dbReference type="RefSeq" id="XP_014664881.1">
    <property type="nucleotide sequence ID" value="XM_014809395.1"/>
</dbReference>
<dbReference type="Gene3D" id="3.40.50.12780">
    <property type="entry name" value="N-terminal domain of ligase-like"/>
    <property type="match status" value="2"/>
</dbReference>
<dbReference type="InterPro" id="IPR045851">
    <property type="entry name" value="AMP-bd_C_sf"/>
</dbReference>
<evidence type="ECO:0000259" key="3">
    <source>
        <dbReference type="Pfam" id="PF16177"/>
    </source>
</evidence>
<dbReference type="PANTHER" id="PTHR42921:SF1">
    <property type="entry name" value="ACETOACETYL-COA SYNTHETASE"/>
    <property type="match status" value="1"/>
</dbReference>
<name>A0ABM1DY60_PRICU</name>
<feature type="domain" description="AMP-dependent synthetase/ligase" evidence="2">
    <location>
        <begin position="109"/>
        <end position="330"/>
    </location>
</feature>
<organism evidence="4 5">
    <name type="scientific">Priapulus caudatus</name>
    <name type="common">Priapulid worm</name>
    <dbReference type="NCBI Taxonomy" id="37621"/>
    <lineage>
        <taxon>Eukaryota</taxon>
        <taxon>Metazoa</taxon>
        <taxon>Ecdysozoa</taxon>
        <taxon>Scalidophora</taxon>
        <taxon>Priapulida</taxon>
        <taxon>Priapulimorpha</taxon>
        <taxon>Priapulimorphida</taxon>
        <taxon>Priapulidae</taxon>
        <taxon>Priapulus</taxon>
    </lineage>
</organism>
<dbReference type="Proteomes" id="UP000695022">
    <property type="component" value="Unplaced"/>
</dbReference>
<dbReference type="Gene3D" id="3.30.300.30">
    <property type="match status" value="2"/>
</dbReference>
<dbReference type="InterPro" id="IPR020845">
    <property type="entry name" value="AMP-binding_CS"/>
</dbReference>
<reference evidence="5" key="1">
    <citation type="submission" date="2025-08" db="UniProtKB">
        <authorList>
            <consortium name="RefSeq"/>
        </authorList>
    </citation>
    <scope>IDENTIFICATION</scope>
</reference>
<dbReference type="SUPFAM" id="SSF56801">
    <property type="entry name" value="Acetyl-CoA synthetase-like"/>
    <property type="match status" value="2"/>
</dbReference>
<accession>A0ABM1DY60</accession>
<sequence>MEVNGGAGGDESNDVLWRPDPLIMTQMDRFRIDVNKKYAVNLENYKQLWQWSIDHYAEFWGEVWNFCQLLFSVSYMKVVDTSKNISEIPEWFEGARLNYAENLLKHDGNRVAVYSTGEGRLSCIRKITFAELRQQVARYAAAMKAAGVRIGDRVVGYLPNCPEAVEAMLAAASIGAVWSSTSPDFGVSGVLDRFTQIKPKLLFSVEAVIYNGKKHNHMDKLLAVVQGLPDVDQVIMIPFCGAQTDMDISTIPKSVFLSDFLNSGQMADHDPILTFEQLPFNHPLFVMYSSGTTGPPKCMVHSAGGTLIQHLKEHILHGNMTAADVMFYYTTVSLLTVILLRCGTDLISCFVGQNWTLPVIRGEVQGRNLGMAVESWDDNGNAQYGKSGELVCTKPFPSMPTHFWNDATGAKYKKAYFEKFKGVWSHGDFVLISARTGGLLMLGRSDGTLNPGGVRFGSAEIYHVVEEFSQIDDSLCVGQLNRSNQEERVVLFLKMKSGHTLTDSIMKQVKERICRLLSPRHVPAIVLPIADVPYTTNAKKVEVAVKQIISGVEVNNRGALANPEALELYKDIPQLRDWSTTGMCQRVRVDMYEACRGITLKCCVSLYQDVALRHTVHVAVEEFSQIDDSLCVGQLNRSNQEERVVLFLKMKSGHTLTASLVKQVKERICRLLSPRHVPAVVLPIADVPYTTNAKKVEVAVKQIISGVEVNNRGALANPEALELYKDIPQLRDWST</sequence>
<evidence type="ECO:0000259" key="2">
    <source>
        <dbReference type="Pfam" id="PF00501"/>
    </source>
</evidence>
<dbReference type="Pfam" id="PF16177">
    <property type="entry name" value="ACAS_N"/>
    <property type="match status" value="1"/>
</dbReference>